<evidence type="ECO:0000313" key="2">
    <source>
        <dbReference type="EMBL" id="MBP1044284.1"/>
    </source>
</evidence>
<gene>
    <name evidence="2" type="ORF">I6N95_25070</name>
</gene>
<dbReference type="PROSITE" id="PS51257">
    <property type="entry name" value="PROKAR_LIPOPROTEIN"/>
    <property type="match status" value="1"/>
</dbReference>
<organism evidence="2 3">
    <name type="scientific">Vagococcus allomyrinae</name>
    <dbReference type="NCBI Taxonomy" id="2794353"/>
    <lineage>
        <taxon>Bacteria</taxon>
        <taxon>Bacillati</taxon>
        <taxon>Bacillota</taxon>
        <taxon>Bacilli</taxon>
        <taxon>Lactobacillales</taxon>
        <taxon>Enterococcaceae</taxon>
        <taxon>Vagococcus</taxon>
    </lineage>
</organism>
<dbReference type="AlphaFoldDB" id="A0A940P9L0"/>
<dbReference type="RefSeq" id="WP_209532636.1">
    <property type="nucleotide sequence ID" value="NZ_JAEEGA010000024.1"/>
</dbReference>
<accession>A0A940P9L0</accession>
<comment type="caution">
    <text evidence="2">The sequence shown here is derived from an EMBL/GenBank/DDBJ whole genome shotgun (WGS) entry which is preliminary data.</text>
</comment>
<feature type="transmembrane region" description="Helical" evidence="1">
    <location>
        <begin position="17"/>
        <end position="40"/>
    </location>
</feature>
<proteinExistence type="predicted"/>
<keyword evidence="1" id="KW-1133">Transmembrane helix</keyword>
<feature type="transmembrane region" description="Helical" evidence="1">
    <location>
        <begin position="52"/>
        <end position="70"/>
    </location>
</feature>
<name>A0A940P9L0_9ENTE</name>
<keyword evidence="3" id="KW-1185">Reference proteome</keyword>
<keyword evidence="1" id="KW-0812">Transmembrane</keyword>
<dbReference type="Proteomes" id="UP000674938">
    <property type="component" value="Unassembled WGS sequence"/>
</dbReference>
<dbReference type="EMBL" id="JAEEGA010000024">
    <property type="protein sequence ID" value="MBP1044284.1"/>
    <property type="molecule type" value="Genomic_DNA"/>
</dbReference>
<protein>
    <submittedName>
        <fullName evidence="2">Uncharacterized protein</fullName>
    </submittedName>
</protein>
<evidence type="ECO:0000256" key="1">
    <source>
        <dbReference type="SAM" id="Phobius"/>
    </source>
</evidence>
<keyword evidence="1" id="KW-0472">Membrane</keyword>
<reference evidence="2" key="1">
    <citation type="submission" date="2020-12" db="EMBL/GenBank/DDBJ databases">
        <title>Vagococcus allomyrinae sp. nov. and Enterococcus lavae sp. nov., isolated from the larvae of Allomyrina dichotoma.</title>
        <authorList>
            <person name="Lee S.D."/>
        </authorList>
    </citation>
    <scope>NUCLEOTIDE SEQUENCE</scope>
    <source>
        <strain evidence="2">BWB3-3</strain>
    </source>
</reference>
<evidence type="ECO:0000313" key="3">
    <source>
        <dbReference type="Proteomes" id="UP000674938"/>
    </source>
</evidence>
<sequence length="132" mass="14816">MNLGKETKVIQPTATNYVIQLVVGCFGILLLFVPVTREILENYAYSGINARYLILFLGILAIIHGIFKIINIKQEPCITLYEAGLKVGTFSSTYEDLIIRVTGNKFSFSNRDKEVSYILSLSKKDYKTVVGI</sequence>